<evidence type="ECO:0000313" key="3">
    <source>
        <dbReference type="Proteomes" id="UP000295164"/>
    </source>
</evidence>
<dbReference type="EMBL" id="SKFH01000018">
    <property type="protein sequence ID" value="TCZ69888.1"/>
    <property type="molecule type" value="Genomic_DNA"/>
</dbReference>
<dbReference type="RefSeq" id="WP_131852361.1">
    <property type="nucleotide sequence ID" value="NZ_SKFH01000018.1"/>
</dbReference>
<evidence type="ECO:0000256" key="1">
    <source>
        <dbReference type="SAM" id="Phobius"/>
    </source>
</evidence>
<keyword evidence="3" id="KW-1185">Reference proteome</keyword>
<proteinExistence type="predicted"/>
<dbReference type="AlphaFoldDB" id="A0A4R4E1Q7"/>
<organism evidence="2 3">
    <name type="scientific">Flaviaesturariibacter aridisoli</name>
    <dbReference type="NCBI Taxonomy" id="2545761"/>
    <lineage>
        <taxon>Bacteria</taxon>
        <taxon>Pseudomonadati</taxon>
        <taxon>Bacteroidota</taxon>
        <taxon>Chitinophagia</taxon>
        <taxon>Chitinophagales</taxon>
        <taxon>Chitinophagaceae</taxon>
        <taxon>Flaviaestuariibacter</taxon>
    </lineage>
</organism>
<accession>A0A4R4E1Q7</accession>
<name>A0A4R4E1Q7_9BACT</name>
<comment type="caution">
    <text evidence="2">The sequence shown here is derived from an EMBL/GenBank/DDBJ whole genome shotgun (WGS) entry which is preliminary data.</text>
</comment>
<keyword evidence="1" id="KW-1133">Transmembrane helix</keyword>
<dbReference type="Proteomes" id="UP000295164">
    <property type="component" value="Unassembled WGS sequence"/>
</dbReference>
<sequence>MQSLCAIAIGNFAHFLVGGLALLKGLPKHPDLPRAVWVLAGLYLVFSVGFGWLFRHAPVNRSDNKPR</sequence>
<dbReference type="OrthoDB" id="2913980at2"/>
<feature type="transmembrane region" description="Helical" evidence="1">
    <location>
        <begin position="35"/>
        <end position="54"/>
    </location>
</feature>
<gene>
    <name evidence="2" type="ORF">E0486_11670</name>
</gene>
<protein>
    <recommendedName>
        <fullName evidence="4">DUF378 domain-containing protein</fullName>
    </recommendedName>
</protein>
<evidence type="ECO:0000313" key="2">
    <source>
        <dbReference type="EMBL" id="TCZ69888.1"/>
    </source>
</evidence>
<evidence type="ECO:0008006" key="4">
    <source>
        <dbReference type="Google" id="ProtNLM"/>
    </source>
</evidence>
<feature type="transmembrane region" description="Helical" evidence="1">
    <location>
        <begin position="6"/>
        <end position="23"/>
    </location>
</feature>
<keyword evidence="1" id="KW-0812">Transmembrane</keyword>
<reference evidence="2 3" key="1">
    <citation type="submission" date="2019-03" db="EMBL/GenBank/DDBJ databases">
        <authorList>
            <person name="Kim M.K.M."/>
        </authorList>
    </citation>
    <scope>NUCLEOTIDE SEQUENCE [LARGE SCALE GENOMIC DNA]</scope>
    <source>
        <strain evidence="2 3">17J68-15</strain>
    </source>
</reference>
<keyword evidence="1" id="KW-0472">Membrane</keyword>